<dbReference type="GO" id="GO:0042802">
    <property type="term" value="F:identical protein binding"/>
    <property type="evidence" value="ECO:0007669"/>
    <property type="project" value="InterPro"/>
</dbReference>
<dbReference type="GO" id="GO:0010008">
    <property type="term" value="C:endosome membrane"/>
    <property type="evidence" value="ECO:0007669"/>
    <property type="project" value="UniProtKB-SubCell"/>
</dbReference>
<feature type="region of interest" description="Disordered" evidence="16">
    <location>
        <begin position="285"/>
        <end position="336"/>
    </location>
</feature>
<comment type="similarity">
    <text evidence="4">Belongs to the SLA1 family.</text>
</comment>
<feature type="compositionally biased region" description="Low complexity" evidence="16">
    <location>
        <begin position="1177"/>
        <end position="1191"/>
    </location>
</feature>
<feature type="compositionally biased region" description="Acidic residues" evidence="16">
    <location>
        <begin position="156"/>
        <end position="167"/>
    </location>
</feature>
<dbReference type="InterPro" id="IPR036028">
    <property type="entry name" value="SH3-like_dom_sf"/>
</dbReference>
<dbReference type="InterPro" id="IPR035800">
    <property type="entry name" value="Sla1_SH3_1"/>
</dbReference>
<feature type="domain" description="SH3" evidence="17">
    <location>
        <begin position="361"/>
        <end position="421"/>
    </location>
</feature>
<evidence type="ECO:0000256" key="10">
    <source>
        <dbReference type="ARBA" id="ARBA00022737"/>
    </source>
</evidence>
<dbReference type="GO" id="GO:0030674">
    <property type="term" value="F:protein-macromolecule adaptor activity"/>
    <property type="evidence" value="ECO:0007669"/>
    <property type="project" value="InterPro"/>
</dbReference>
<evidence type="ECO:0000256" key="2">
    <source>
        <dbReference type="ARBA" id="ARBA00004134"/>
    </source>
</evidence>
<dbReference type="InterPro" id="IPR056996">
    <property type="entry name" value="PH_SLA1"/>
</dbReference>
<evidence type="ECO:0000256" key="13">
    <source>
        <dbReference type="ARBA" id="ARBA00023203"/>
    </source>
</evidence>
<dbReference type="InterPro" id="IPR007131">
    <property type="entry name" value="SHD1"/>
</dbReference>
<comment type="caution">
    <text evidence="18">The sequence shown here is derived from an EMBL/GenBank/DDBJ whole genome shotgun (WGS) entry which is preliminary data.</text>
</comment>
<dbReference type="GO" id="GO:0005634">
    <property type="term" value="C:nucleus"/>
    <property type="evidence" value="ECO:0007669"/>
    <property type="project" value="TreeGrafter"/>
</dbReference>
<evidence type="ECO:0000256" key="6">
    <source>
        <dbReference type="ARBA" id="ARBA00022443"/>
    </source>
</evidence>
<evidence type="ECO:0000256" key="11">
    <source>
        <dbReference type="ARBA" id="ARBA00022753"/>
    </source>
</evidence>
<feature type="region of interest" description="Disordered" evidence="16">
    <location>
        <begin position="421"/>
        <end position="551"/>
    </location>
</feature>
<protein>
    <recommendedName>
        <fullName evidence="5">Actin cytoskeleton-regulatory complex protein SLA1</fullName>
    </recommendedName>
</protein>
<keyword evidence="13" id="KW-0009">Actin-binding</keyword>
<dbReference type="Gene3D" id="2.30.30.40">
    <property type="entry name" value="SH3 Domains"/>
    <property type="match status" value="3"/>
</dbReference>
<evidence type="ECO:0000256" key="1">
    <source>
        <dbReference type="ARBA" id="ARBA00004125"/>
    </source>
</evidence>
<feature type="compositionally biased region" description="Low complexity" evidence="16">
    <location>
        <begin position="874"/>
        <end position="886"/>
    </location>
</feature>
<comment type="subcellular location">
    <subcellularLocation>
        <location evidence="3">Cell membrane</location>
        <topology evidence="3">Peripheral membrane protein</topology>
        <orientation evidence="3">Cytoplasmic side</orientation>
    </subcellularLocation>
    <subcellularLocation>
        <location evidence="2">Cytoplasm</location>
        <location evidence="2">Cytoskeleton</location>
        <location evidence="2">Actin patch</location>
    </subcellularLocation>
    <subcellularLocation>
        <location evidence="1">Endosome membrane</location>
        <topology evidence="1">Peripheral membrane protein</topology>
        <orientation evidence="1">Cytoplasmic side</orientation>
    </subcellularLocation>
</comment>
<feature type="region of interest" description="Disordered" evidence="16">
    <location>
        <begin position="928"/>
        <end position="968"/>
    </location>
</feature>
<evidence type="ECO:0000313" key="18">
    <source>
        <dbReference type="EMBL" id="TKY87982.1"/>
    </source>
</evidence>
<gene>
    <name evidence="18" type="ORF">EX895_003078</name>
</gene>
<keyword evidence="7" id="KW-1003">Cell membrane</keyword>
<dbReference type="SUPFAM" id="SSF50044">
    <property type="entry name" value="SH3-domain"/>
    <property type="match status" value="3"/>
</dbReference>
<feature type="compositionally biased region" description="Low complexity" evidence="16">
    <location>
        <begin position="822"/>
        <end position="842"/>
    </location>
</feature>
<keyword evidence="12" id="KW-0472">Membrane</keyword>
<dbReference type="GO" id="GO:0005886">
    <property type="term" value="C:plasma membrane"/>
    <property type="evidence" value="ECO:0007669"/>
    <property type="project" value="UniProtKB-SubCell"/>
</dbReference>
<evidence type="ECO:0000256" key="3">
    <source>
        <dbReference type="ARBA" id="ARBA00004413"/>
    </source>
</evidence>
<dbReference type="KEGG" id="sgra:EX895_003078"/>
<dbReference type="GO" id="GO:0003779">
    <property type="term" value="F:actin binding"/>
    <property type="evidence" value="ECO:0007669"/>
    <property type="project" value="UniProtKB-KW"/>
</dbReference>
<proteinExistence type="inferred from homology"/>
<dbReference type="GO" id="GO:0000147">
    <property type="term" value="P:actin cortical patch assembly"/>
    <property type="evidence" value="ECO:0007669"/>
    <property type="project" value="TreeGrafter"/>
</dbReference>
<dbReference type="InterPro" id="IPR001452">
    <property type="entry name" value="SH3_domain"/>
</dbReference>
<keyword evidence="10" id="KW-0677">Repeat</keyword>
<dbReference type="GO" id="GO:0030479">
    <property type="term" value="C:actin cortical patch"/>
    <property type="evidence" value="ECO:0007669"/>
    <property type="project" value="UniProtKB-SubCell"/>
</dbReference>
<dbReference type="GO" id="GO:0043130">
    <property type="term" value="F:ubiquitin binding"/>
    <property type="evidence" value="ECO:0007669"/>
    <property type="project" value="InterPro"/>
</dbReference>
<evidence type="ECO:0000256" key="5">
    <source>
        <dbReference type="ARBA" id="ARBA00020357"/>
    </source>
</evidence>
<dbReference type="Pfam" id="PF14604">
    <property type="entry name" value="SH3_9"/>
    <property type="match status" value="2"/>
</dbReference>
<reference evidence="18 19" key="1">
    <citation type="submission" date="2019-05" db="EMBL/GenBank/DDBJ databases">
        <title>Sporisorium graminicola CBS 10092 draft sequencing and annotation.</title>
        <authorList>
            <person name="Solano-Gonzalez S."/>
            <person name="Caddick M.X."/>
            <person name="Darby A."/>
        </authorList>
    </citation>
    <scope>NUCLEOTIDE SEQUENCE [LARGE SCALE GENOMIC DNA]</scope>
    <source>
        <strain evidence="18 19">CBS 10092</strain>
    </source>
</reference>
<feature type="domain" description="SH3" evidence="17">
    <location>
        <begin position="77"/>
        <end position="142"/>
    </location>
</feature>
<dbReference type="GeneID" id="40725973"/>
<dbReference type="OrthoDB" id="5971719at2759"/>
<keyword evidence="6 15" id="KW-0728">SH3 domain</keyword>
<evidence type="ECO:0000256" key="8">
    <source>
        <dbReference type="ARBA" id="ARBA00022490"/>
    </source>
</evidence>
<organism evidence="18 19">
    <name type="scientific">Sporisorium graminicola</name>
    <dbReference type="NCBI Taxonomy" id="280036"/>
    <lineage>
        <taxon>Eukaryota</taxon>
        <taxon>Fungi</taxon>
        <taxon>Dikarya</taxon>
        <taxon>Basidiomycota</taxon>
        <taxon>Ustilaginomycotina</taxon>
        <taxon>Ustilaginomycetes</taxon>
        <taxon>Ustilaginales</taxon>
        <taxon>Ustilaginaceae</taxon>
        <taxon>Sporisorium</taxon>
    </lineage>
</organism>
<dbReference type="Gene3D" id="1.10.150.50">
    <property type="entry name" value="Transcription Factor, Ets-1"/>
    <property type="match status" value="1"/>
</dbReference>
<dbReference type="GO" id="GO:0030833">
    <property type="term" value="P:regulation of actin filament polymerization"/>
    <property type="evidence" value="ECO:0007669"/>
    <property type="project" value="TreeGrafter"/>
</dbReference>
<feature type="region of interest" description="Disordered" evidence="16">
    <location>
        <begin position="1177"/>
        <end position="1200"/>
    </location>
</feature>
<feature type="compositionally biased region" description="Low complexity" evidence="16">
    <location>
        <begin position="930"/>
        <end position="947"/>
    </location>
</feature>
<dbReference type="Proteomes" id="UP000306050">
    <property type="component" value="Chromosome SGRAM_19"/>
</dbReference>
<dbReference type="PANTHER" id="PTHR15735:SF19">
    <property type="entry name" value="ACTIN CYTOSKELETON-REGULATORY COMPLEX PROTEIN SLA1"/>
    <property type="match status" value="1"/>
</dbReference>
<dbReference type="EMBL" id="SRRM01000011">
    <property type="protein sequence ID" value="TKY87982.1"/>
    <property type="molecule type" value="Genomic_DNA"/>
</dbReference>
<feature type="compositionally biased region" description="Pro residues" evidence="16">
    <location>
        <begin position="310"/>
        <end position="330"/>
    </location>
</feature>
<feature type="compositionally biased region" description="Basic and acidic residues" evidence="16">
    <location>
        <begin position="639"/>
        <end position="663"/>
    </location>
</feature>
<keyword evidence="19" id="KW-1185">Reference proteome</keyword>
<dbReference type="InterPro" id="IPR013761">
    <property type="entry name" value="SAM/pointed_sf"/>
</dbReference>
<dbReference type="Pfam" id="PF03983">
    <property type="entry name" value="SHD1"/>
    <property type="match status" value="1"/>
</dbReference>
<feature type="region of interest" description="Disordered" evidence="16">
    <location>
        <begin position="156"/>
        <end position="180"/>
    </location>
</feature>
<feature type="region of interest" description="Disordered" evidence="16">
    <location>
        <begin position="772"/>
        <end position="899"/>
    </location>
</feature>
<evidence type="ECO:0000256" key="14">
    <source>
        <dbReference type="ARBA" id="ARBA00023212"/>
    </source>
</evidence>
<dbReference type="Gene3D" id="2.30.30.700">
    <property type="entry name" value="SLA1 homology domain 1"/>
    <property type="match status" value="1"/>
</dbReference>
<feature type="region of interest" description="Disordered" evidence="16">
    <location>
        <begin position="604"/>
        <end position="665"/>
    </location>
</feature>
<sequence length="1200" mass="128521">MAYVALGKALYDYVAQAEDELNLTEDDYLYILESDDPEWWKAKLRRLAEDGTPIQDDSDEGTVGLVPANYVEEAEPLRLSRALYDYEAQTEDELSMVEDELLRVYESDGVWLLVKKQGQDPLSGGEGRLGYVPANYVDEAEAVDTGAAPVVEDEYAAEEEDDEDDDTGSGAAIPQIQLPQTANLGRGDEIKMWPVSALDSKKKKKKGTLGIGNASLFFASESDKTPVKKISVLHIVSHSLEKGKTLHLNLSPEAVLSESTLDFHTGSKDAANDIVKKIEESMANAQSASAAAPPSSASAPAPAVSSGSIPLPPPPPPAPPAPAAALPPPTRNASATLPLPVRKTVSFQSQQATAVAPEPEEAVEHAIAMYDFEAQGDDELTVTENEHLIILEKENDDWWKVRNDAGQEGVVPASYVEASDAAATGGTSSSSAAALAAEQEEEERRRQEEEEAAAVAEAERQREAAESAARRRREAEERRGREETERTRREALKAQPAPAPPKLTQRPSTTEVSRAAKNVSIPQGRSAPERPKDGGGRSKPSPNNTRMWTDRTGTFKVEAEFLGFNQGKIRLHKMNGVVIEVAVEKMSNGDIQFLEDITGKKLNPTDEEIAASTARRRERERERERQSSRSQPSSASGMTREERERERERRKEKEREQRRREQARTGPKRNVDWFEFFLAAGVDVDDCTRYASSFERDKIDETVLADLDAGTLRSIGLREGDIIRVTKFIDKKYRRDKTHSTSSSSRQSGRANANTAANLEDQIKADEELARKLQEQESSARRGDSVSPAPPQLFSGPDGTLKNNTRRGRPTPKSTGGSNVDAASLAAATESLARTATPPARAGTVSPAAPKRTGSSLANGFDDDAWTPRPPSTKPATPARPSAASPAPAPTPPPAPAAAAAAASPAPVVSPAPAADPNSALFEKLAAMKPPSASASPRPGASPSPGSMFLGQSQGYNPNAPRGPFAPVPANQGLLQPLVPTQGTGQFVPTKTGMMGMQMTGMQPQQTGWGMQAVQGVQGMQGMQPQMTGFQNGMGGAGQMGGMGMQPQATGFGNGGGYMNGSSPFAGGQINTQQTGFPGMQPQQTGFNNFGQTPQQVMAQQTGFGLGSQQQVQQQQAAQDEKDKFNASNIFQQMKTGAFAKDPNAAPQASGKYDALRPQPTGFQPGGVMPQFTGMGFGQQPQQPQQPYPHNGYGGGFGGY</sequence>
<evidence type="ECO:0000256" key="12">
    <source>
        <dbReference type="ARBA" id="ARBA00023136"/>
    </source>
</evidence>
<dbReference type="PROSITE" id="PS50002">
    <property type="entry name" value="SH3"/>
    <property type="match status" value="3"/>
</dbReference>
<feature type="domain" description="SH3" evidence="17">
    <location>
        <begin position="2"/>
        <end position="76"/>
    </location>
</feature>
<evidence type="ECO:0000256" key="9">
    <source>
        <dbReference type="ARBA" id="ARBA00022583"/>
    </source>
</evidence>
<feature type="region of interest" description="Disordered" evidence="16">
    <location>
        <begin position="734"/>
        <end position="756"/>
    </location>
</feature>
<dbReference type="Pfam" id="PF24081">
    <property type="entry name" value="PH_SLA1"/>
    <property type="match status" value="1"/>
</dbReference>
<feature type="compositionally biased region" description="Low complexity" evidence="16">
    <location>
        <begin position="421"/>
        <end position="437"/>
    </location>
</feature>
<feature type="compositionally biased region" description="Basic and acidic residues" evidence="16">
    <location>
        <begin position="772"/>
        <end position="784"/>
    </location>
</feature>
<evidence type="ECO:0000313" key="19">
    <source>
        <dbReference type="Proteomes" id="UP000306050"/>
    </source>
</evidence>
<feature type="compositionally biased region" description="Basic and acidic residues" evidence="16">
    <location>
        <begin position="527"/>
        <end position="536"/>
    </location>
</feature>
<keyword evidence="14" id="KW-0206">Cytoskeleton</keyword>
<feature type="compositionally biased region" description="Pro residues" evidence="16">
    <location>
        <begin position="887"/>
        <end position="896"/>
    </location>
</feature>
<feature type="compositionally biased region" description="Basic and acidic residues" evidence="16">
    <location>
        <begin position="615"/>
        <end position="627"/>
    </location>
</feature>
<keyword evidence="8" id="KW-0963">Cytoplasm</keyword>
<dbReference type="SMART" id="SM00326">
    <property type="entry name" value="SH3"/>
    <property type="match status" value="3"/>
</dbReference>
<evidence type="ECO:0000256" key="16">
    <source>
        <dbReference type="SAM" id="MobiDB-lite"/>
    </source>
</evidence>
<dbReference type="RefSeq" id="XP_029739967.1">
    <property type="nucleotide sequence ID" value="XM_029883676.1"/>
</dbReference>
<keyword evidence="11" id="KW-0967">Endosome</keyword>
<name>A0A4U7KYP0_9BASI</name>
<keyword evidence="9" id="KW-0254">Endocytosis</keyword>
<dbReference type="PRINTS" id="PR00452">
    <property type="entry name" value="SH3DOMAIN"/>
</dbReference>
<dbReference type="PANTHER" id="PTHR15735">
    <property type="entry name" value="FCH AND DOUBLE SH3 DOMAINS PROTEIN"/>
    <property type="match status" value="1"/>
</dbReference>
<feature type="compositionally biased region" description="Basic and acidic residues" evidence="16">
    <location>
        <begin position="457"/>
        <end position="492"/>
    </location>
</feature>
<evidence type="ECO:0000256" key="15">
    <source>
        <dbReference type="PROSITE-ProRule" id="PRU00192"/>
    </source>
</evidence>
<dbReference type="AlphaFoldDB" id="A0A4U7KYP0"/>
<dbReference type="GO" id="GO:0006897">
    <property type="term" value="P:endocytosis"/>
    <property type="evidence" value="ECO:0007669"/>
    <property type="project" value="UniProtKB-KW"/>
</dbReference>
<dbReference type="CDD" id="cd11775">
    <property type="entry name" value="SH3_Sla1p_3"/>
    <property type="match status" value="1"/>
</dbReference>
<evidence type="ECO:0000256" key="4">
    <source>
        <dbReference type="ARBA" id="ARBA00007948"/>
    </source>
</evidence>
<accession>A0A4U7KYP0</accession>
<feature type="compositionally biased region" description="Low complexity" evidence="16">
    <location>
        <begin position="285"/>
        <end position="309"/>
    </location>
</feature>
<evidence type="ECO:0000256" key="7">
    <source>
        <dbReference type="ARBA" id="ARBA00022475"/>
    </source>
</evidence>
<dbReference type="InterPro" id="IPR035821">
    <property type="entry name" value="Sla1_SH3_3"/>
</dbReference>
<dbReference type="Pfam" id="PF00018">
    <property type="entry name" value="SH3_1"/>
    <property type="match status" value="1"/>
</dbReference>
<dbReference type="CDD" id="cd11773">
    <property type="entry name" value="SH3_Sla1p_1"/>
    <property type="match status" value="1"/>
</dbReference>
<evidence type="ECO:0000259" key="17">
    <source>
        <dbReference type="PROSITE" id="PS50002"/>
    </source>
</evidence>